<reference evidence="1" key="1">
    <citation type="submission" date="2021-09" db="EMBL/GenBank/DDBJ databases">
        <title>The genome of Mauremys mutica provides insights into the evolution of semi-aquatic lifestyle.</title>
        <authorList>
            <person name="Gong S."/>
            <person name="Gao Y."/>
        </authorList>
    </citation>
    <scope>NUCLEOTIDE SEQUENCE</scope>
    <source>
        <strain evidence="1">MM-2020</strain>
        <tissue evidence="1">Muscle</tissue>
    </source>
</reference>
<dbReference type="Proteomes" id="UP000827986">
    <property type="component" value="Unassembled WGS sequence"/>
</dbReference>
<sequence>MGKAESRDTVVPTDLKWDLTSVILGPRQNTKKIQTHLKTLRKEREKLLRLNVVGKKRIQEYLDVRSTLSRCEKGTFQQPVEMCPELEKSLSDFAQKTIALMKTLRKVKDILPIELEGKKENTPGSHRQ</sequence>
<organism evidence="1 2">
    <name type="scientific">Mauremys mutica</name>
    <name type="common">yellowpond turtle</name>
    <dbReference type="NCBI Taxonomy" id="74926"/>
    <lineage>
        <taxon>Eukaryota</taxon>
        <taxon>Metazoa</taxon>
        <taxon>Chordata</taxon>
        <taxon>Craniata</taxon>
        <taxon>Vertebrata</taxon>
        <taxon>Euteleostomi</taxon>
        <taxon>Archelosauria</taxon>
        <taxon>Testudinata</taxon>
        <taxon>Testudines</taxon>
        <taxon>Cryptodira</taxon>
        <taxon>Durocryptodira</taxon>
        <taxon>Testudinoidea</taxon>
        <taxon>Geoemydidae</taxon>
        <taxon>Geoemydinae</taxon>
        <taxon>Mauremys</taxon>
    </lineage>
</organism>
<comment type="caution">
    <text evidence="1">The sequence shown here is derived from an EMBL/GenBank/DDBJ whole genome shotgun (WGS) entry which is preliminary data.</text>
</comment>
<keyword evidence="2" id="KW-1185">Reference proteome</keyword>
<proteinExistence type="predicted"/>
<name>A0A9D3XMW5_9SAUR</name>
<protein>
    <submittedName>
        <fullName evidence="1">Uncharacterized protein</fullName>
    </submittedName>
</protein>
<accession>A0A9D3XMW5</accession>
<evidence type="ECO:0000313" key="2">
    <source>
        <dbReference type="Proteomes" id="UP000827986"/>
    </source>
</evidence>
<feature type="non-terminal residue" evidence="1">
    <location>
        <position position="128"/>
    </location>
</feature>
<gene>
    <name evidence="1" type="ORF">KIL84_004293</name>
</gene>
<evidence type="ECO:0000313" key="1">
    <source>
        <dbReference type="EMBL" id="KAH1182801.1"/>
    </source>
</evidence>
<dbReference type="AlphaFoldDB" id="A0A9D3XMW5"/>
<dbReference type="EMBL" id="JAHDVG010000466">
    <property type="protein sequence ID" value="KAH1182801.1"/>
    <property type="molecule type" value="Genomic_DNA"/>
</dbReference>